<dbReference type="HOGENOM" id="CLU_2895021_0_0_9"/>
<comment type="caution">
    <text evidence="1">The sequence shown here is derived from an EMBL/GenBank/DDBJ whole genome shotgun (WGS) entry which is preliminary data.</text>
</comment>
<dbReference type="RefSeq" id="WP_005949293.1">
    <property type="nucleotide sequence ID" value="NZ_CP136423.1"/>
</dbReference>
<dbReference type="InterPro" id="IPR010064">
    <property type="entry name" value="HK97-gp10_tail"/>
</dbReference>
<sequence length="62" mass="6746">MAKEIRANAPKDTGDYSESWVVKRVRKTSSSLPAGTSFGIWSAKRNGKDRITLARELPVGPG</sequence>
<gene>
    <name evidence="1" type="ORF">RUMHYD_02170</name>
</gene>
<dbReference type="EMBL" id="ACBZ01000116">
    <property type="protein sequence ID" value="EEG48902.1"/>
    <property type="molecule type" value="Genomic_DNA"/>
</dbReference>
<dbReference type="PATRIC" id="fig|476272.21.peg.1600"/>
<organism evidence="1 2">
    <name type="scientific">Blautia hydrogenotrophica (strain DSM 10507 / JCM 14656 / S5a33)</name>
    <name type="common">Ruminococcus hydrogenotrophicus</name>
    <dbReference type="NCBI Taxonomy" id="476272"/>
    <lineage>
        <taxon>Bacteria</taxon>
        <taxon>Bacillati</taxon>
        <taxon>Bacillota</taxon>
        <taxon>Clostridia</taxon>
        <taxon>Lachnospirales</taxon>
        <taxon>Lachnospiraceae</taxon>
        <taxon>Blautia</taxon>
    </lineage>
</organism>
<dbReference type="AlphaFoldDB" id="C0CMT2"/>
<proteinExistence type="predicted"/>
<name>C0CMT2_BLAHS</name>
<evidence type="ECO:0000313" key="1">
    <source>
        <dbReference type="EMBL" id="EEG48902.1"/>
    </source>
</evidence>
<dbReference type="Pfam" id="PF04883">
    <property type="entry name" value="HK97-gp10_like"/>
    <property type="match status" value="1"/>
</dbReference>
<protein>
    <submittedName>
        <fullName evidence="1">Uncharacterized protein</fullName>
    </submittedName>
</protein>
<dbReference type="GeneID" id="98633779"/>
<keyword evidence="2" id="KW-1185">Reference proteome</keyword>
<reference evidence="1 2" key="1">
    <citation type="submission" date="2009-01" db="EMBL/GenBank/DDBJ databases">
        <authorList>
            <person name="Fulton L."/>
            <person name="Clifton S."/>
            <person name="Fulton B."/>
            <person name="Xu J."/>
            <person name="Minx P."/>
            <person name="Pepin K.H."/>
            <person name="Johnson M."/>
            <person name="Bhonagiri V."/>
            <person name="Nash W.E."/>
            <person name="Mardis E.R."/>
            <person name="Wilson R.K."/>
        </authorList>
    </citation>
    <scope>NUCLEOTIDE SEQUENCE [LARGE SCALE GENOMIC DNA]</scope>
    <source>
        <strain evidence="2">DSM 10507 / JCM 14656 / S5a33</strain>
    </source>
</reference>
<reference evidence="1 2" key="2">
    <citation type="submission" date="2009-02" db="EMBL/GenBank/DDBJ databases">
        <title>Draft genome sequence of Blautia hydrogenotrophica DSM 10507 (Ruminococcus hydrogenotrophicus DSM 10507).</title>
        <authorList>
            <person name="Sudarsanam P."/>
            <person name="Ley R."/>
            <person name="Guruge J."/>
            <person name="Turnbaugh P.J."/>
            <person name="Mahowald M."/>
            <person name="Liep D."/>
            <person name="Gordon J."/>
        </authorList>
    </citation>
    <scope>NUCLEOTIDE SEQUENCE [LARGE SCALE GENOMIC DNA]</scope>
    <source>
        <strain evidence="2">DSM 10507 / JCM 14656 / S5a33</strain>
    </source>
</reference>
<accession>C0CMT2</accession>
<dbReference type="Proteomes" id="UP000003100">
    <property type="component" value="Unassembled WGS sequence"/>
</dbReference>
<evidence type="ECO:0000313" key="2">
    <source>
        <dbReference type="Proteomes" id="UP000003100"/>
    </source>
</evidence>